<dbReference type="Gene3D" id="3.40.309.10">
    <property type="entry name" value="Aldehyde Dehydrogenase, Chain A, domain 2"/>
    <property type="match status" value="1"/>
</dbReference>
<accession>D8PVR3</accession>
<dbReference type="InterPro" id="IPR016162">
    <property type="entry name" value="Ald_DH_N"/>
</dbReference>
<evidence type="ECO:0000256" key="3">
    <source>
        <dbReference type="PROSITE-ProRule" id="PRU10007"/>
    </source>
</evidence>
<dbReference type="Pfam" id="PF00171">
    <property type="entry name" value="Aldedh"/>
    <property type="match status" value="1"/>
</dbReference>
<dbReference type="STRING" id="578458.D8PVR3"/>
<sequence length="640" mass="71156">MLDTLIPVALLASLAEAKSSTKKYIADDEPSDFDTILWPIVLCFAGGIYLVYERYQRAHNSPVPFEHHAPVQADPQWEGLPLENANLQSHLQHPDVLPPIDIPGQEYITAFDPATSLHLGTYLADDENVIAFKINKAAKAQRRWKQTTFVQRRRVVRSLLKWLVDNQEMCAKVACRDTGKTLLDASLGEIMTTCTKMEWILKHGERYLRPEKRHGNFMMAYKRAEVHYEPLGVVAAIVSWNYPLHNAWSPILASIFAGNAVVLKCSEKVIWSSTWFVDAITTCLRTLGHPEDIVQLVCCYPKKAPALTRSPLIKHITFIGSETVGRIIAQDATENLIPVTLELGGKDPCVILPGTDIERWAPLWKRGVFQNMGQNCIGIERLIVHSSQYDELEAIFKETASKIRLGSVLAPTQEGYVATVDGGAMIDGDRFQALEALIQDAEEGGANVIGGRQYNHVYLENGYYFQPTVVGPVDNSMEIAQQELFAPIALLMPYETVEEAIELANGTRYGLGASVFGPSQGKCLEVAKRLECGMVSINDFAVFYMNQDLPFGGCKASGYGRFGGPEGLRALTNPKAIMVDRWPNLIQTSIPPVLDYPLRSLLQSWEFASGLVRFLYADGARNWMYGLYGLIQAASKGGRR</sequence>
<feature type="active site" evidence="3">
    <location>
        <position position="342"/>
    </location>
</feature>
<dbReference type="HOGENOM" id="CLU_005391_1_0_1"/>
<protein>
    <recommendedName>
        <fullName evidence="5">Aldehyde dehydrogenase domain-containing protein</fullName>
    </recommendedName>
</protein>
<dbReference type="PANTHER" id="PTHR11699">
    <property type="entry name" value="ALDEHYDE DEHYDROGENASE-RELATED"/>
    <property type="match status" value="1"/>
</dbReference>
<dbReference type="CDD" id="cd07098">
    <property type="entry name" value="ALDH_F15-22"/>
    <property type="match status" value="1"/>
</dbReference>
<keyword evidence="7" id="KW-1185">Reference proteome</keyword>
<evidence type="ECO:0000256" key="1">
    <source>
        <dbReference type="ARBA" id="ARBA00009986"/>
    </source>
</evidence>
<keyword evidence="2 4" id="KW-0560">Oxidoreductase</keyword>
<evidence type="ECO:0000256" key="4">
    <source>
        <dbReference type="RuleBase" id="RU003345"/>
    </source>
</evidence>
<organism evidence="7">
    <name type="scientific">Schizophyllum commune (strain H4-8 / FGSC 9210)</name>
    <name type="common">Split gill fungus</name>
    <dbReference type="NCBI Taxonomy" id="578458"/>
    <lineage>
        <taxon>Eukaryota</taxon>
        <taxon>Fungi</taxon>
        <taxon>Dikarya</taxon>
        <taxon>Basidiomycota</taxon>
        <taxon>Agaricomycotina</taxon>
        <taxon>Agaricomycetes</taxon>
        <taxon>Agaricomycetidae</taxon>
        <taxon>Agaricales</taxon>
        <taxon>Schizophyllaceae</taxon>
        <taxon>Schizophyllum</taxon>
    </lineage>
</organism>
<comment type="similarity">
    <text evidence="1 4">Belongs to the aldehyde dehydrogenase family.</text>
</comment>
<dbReference type="GO" id="GO:0016620">
    <property type="term" value="F:oxidoreductase activity, acting on the aldehyde or oxo group of donors, NAD or NADP as acceptor"/>
    <property type="evidence" value="ECO:0007669"/>
    <property type="project" value="InterPro"/>
</dbReference>
<feature type="domain" description="Aldehyde dehydrogenase" evidence="5">
    <location>
        <begin position="106"/>
        <end position="577"/>
    </location>
</feature>
<evidence type="ECO:0000313" key="7">
    <source>
        <dbReference type="Proteomes" id="UP000007431"/>
    </source>
</evidence>
<dbReference type="EMBL" id="GL377303">
    <property type="protein sequence ID" value="EFJ00088.1"/>
    <property type="molecule type" value="Genomic_DNA"/>
</dbReference>
<dbReference type="InterPro" id="IPR016163">
    <property type="entry name" value="Ald_DH_C"/>
</dbReference>
<dbReference type="InterPro" id="IPR029510">
    <property type="entry name" value="Ald_DH_CS_GLU"/>
</dbReference>
<gene>
    <name evidence="6" type="ORF">SCHCODRAFT_255970</name>
</gene>
<dbReference type="eggNOG" id="KOG2454">
    <property type="taxonomic scope" value="Eukaryota"/>
</dbReference>
<dbReference type="PROSITE" id="PS00687">
    <property type="entry name" value="ALDEHYDE_DEHYDR_GLU"/>
    <property type="match status" value="1"/>
</dbReference>
<evidence type="ECO:0000256" key="2">
    <source>
        <dbReference type="ARBA" id="ARBA00023002"/>
    </source>
</evidence>
<dbReference type="VEuPathDB" id="FungiDB:SCHCODRAFT_02607436"/>
<reference evidence="6 7" key="1">
    <citation type="journal article" date="2010" name="Nat. Biotechnol.">
        <title>Genome sequence of the model mushroom Schizophyllum commune.</title>
        <authorList>
            <person name="Ohm R.A."/>
            <person name="de Jong J.F."/>
            <person name="Lugones L.G."/>
            <person name="Aerts A."/>
            <person name="Kothe E."/>
            <person name="Stajich J.E."/>
            <person name="de Vries R.P."/>
            <person name="Record E."/>
            <person name="Levasseur A."/>
            <person name="Baker S.E."/>
            <person name="Bartholomew K.A."/>
            <person name="Coutinho P.M."/>
            <person name="Erdmann S."/>
            <person name="Fowler T.J."/>
            <person name="Gathman A.C."/>
            <person name="Lombard V."/>
            <person name="Henrissat B."/>
            <person name="Knabe N."/>
            <person name="Kuees U."/>
            <person name="Lilly W.W."/>
            <person name="Lindquist E."/>
            <person name="Lucas S."/>
            <person name="Magnuson J.K."/>
            <person name="Piumi F."/>
            <person name="Raudaskoski M."/>
            <person name="Salamov A."/>
            <person name="Schmutz J."/>
            <person name="Schwarze F.W.M.R."/>
            <person name="vanKuyk P.A."/>
            <person name="Horton J.S."/>
            <person name="Grigoriev I.V."/>
            <person name="Woesten H.A.B."/>
        </authorList>
    </citation>
    <scope>NUCLEOTIDE SEQUENCE [LARGE SCALE GENOMIC DNA]</scope>
    <source>
        <strain evidence="7">H4-8 / FGSC 9210</strain>
    </source>
</reference>
<dbReference type="InParanoid" id="D8PVR3"/>
<dbReference type="OMA" id="ILMRGTF"/>
<dbReference type="PROSITE" id="PS00070">
    <property type="entry name" value="ALDEHYDE_DEHYDR_CYS"/>
    <property type="match status" value="1"/>
</dbReference>
<dbReference type="Proteomes" id="UP000007431">
    <property type="component" value="Unassembled WGS sequence"/>
</dbReference>
<proteinExistence type="inferred from homology"/>
<dbReference type="InterPro" id="IPR015590">
    <property type="entry name" value="Aldehyde_DH_dom"/>
</dbReference>
<evidence type="ECO:0000313" key="6">
    <source>
        <dbReference type="EMBL" id="EFJ00088.1"/>
    </source>
</evidence>
<dbReference type="AlphaFoldDB" id="D8PVR3"/>
<dbReference type="InterPro" id="IPR016161">
    <property type="entry name" value="Ald_DH/histidinol_DH"/>
</dbReference>
<name>D8PVR3_SCHCM</name>
<evidence type="ECO:0000259" key="5">
    <source>
        <dbReference type="Pfam" id="PF00171"/>
    </source>
</evidence>
<dbReference type="Gene3D" id="3.40.605.10">
    <property type="entry name" value="Aldehyde Dehydrogenase, Chain A, domain 1"/>
    <property type="match status" value="1"/>
</dbReference>
<dbReference type="FunCoup" id="D8PVR3">
    <property type="interactions" value="52"/>
</dbReference>
<dbReference type="SUPFAM" id="SSF53720">
    <property type="entry name" value="ALDH-like"/>
    <property type="match status" value="1"/>
</dbReference>
<dbReference type="InterPro" id="IPR016160">
    <property type="entry name" value="Ald_DH_CS_CYS"/>
</dbReference>